<dbReference type="EMBL" id="UINC01079603">
    <property type="protein sequence ID" value="SVC21748.1"/>
    <property type="molecule type" value="Genomic_DNA"/>
</dbReference>
<keyword evidence="4" id="KW-0406">Ion transport</keyword>
<evidence type="ECO:0000256" key="2">
    <source>
        <dbReference type="ARBA" id="ARBA00022448"/>
    </source>
</evidence>
<dbReference type="SUPFAM" id="SSF47928">
    <property type="entry name" value="N-terminal domain of the delta subunit of the F1F0-ATP synthase"/>
    <property type="match status" value="1"/>
</dbReference>
<dbReference type="PANTHER" id="PTHR11910">
    <property type="entry name" value="ATP SYNTHASE DELTA CHAIN"/>
    <property type="match status" value="1"/>
</dbReference>
<dbReference type="PROSITE" id="PS00389">
    <property type="entry name" value="ATPASE_DELTA"/>
    <property type="match status" value="1"/>
</dbReference>
<dbReference type="InterPro" id="IPR026015">
    <property type="entry name" value="ATP_synth_OSCP/delta_N_sf"/>
</dbReference>
<evidence type="ECO:0000313" key="7">
    <source>
        <dbReference type="EMBL" id="SVC21748.1"/>
    </source>
</evidence>
<dbReference type="Gene3D" id="1.10.520.20">
    <property type="entry name" value="N-terminal domain of the delta subunit of the F1F0-ATP synthase"/>
    <property type="match status" value="1"/>
</dbReference>
<gene>
    <name evidence="7" type="ORF">METZ01_LOCUS274602</name>
</gene>
<evidence type="ECO:0000256" key="3">
    <source>
        <dbReference type="ARBA" id="ARBA00022781"/>
    </source>
</evidence>
<accession>A0A382KBK6</accession>
<organism evidence="7">
    <name type="scientific">marine metagenome</name>
    <dbReference type="NCBI Taxonomy" id="408172"/>
    <lineage>
        <taxon>unclassified sequences</taxon>
        <taxon>metagenomes</taxon>
        <taxon>ecological metagenomes</taxon>
    </lineage>
</organism>
<comment type="subcellular location">
    <subcellularLocation>
        <location evidence="1">Membrane</location>
    </subcellularLocation>
</comment>
<evidence type="ECO:0000256" key="4">
    <source>
        <dbReference type="ARBA" id="ARBA00023065"/>
    </source>
</evidence>
<dbReference type="Pfam" id="PF00213">
    <property type="entry name" value="OSCP"/>
    <property type="match status" value="1"/>
</dbReference>
<protein>
    <recommendedName>
        <fullName evidence="8">ATP synthase subunit delta</fullName>
    </recommendedName>
</protein>
<evidence type="ECO:0008006" key="8">
    <source>
        <dbReference type="Google" id="ProtNLM"/>
    </source>
</evidence>
<sequence length="178" mass="19570">MADTQVARRYAQAILNIAVDEDTLGRWRTDLADVAFLLVDSEAAPLLATNSIPIEKRYAVIEQALGHVQQNARNFAKLLLKKSRTVEAQAITDVFNNLADQIEGICHAEIITAVELNKTNLEAIEKKISDALNMKVETTSKIDDALVGGIVIKIGDHLIDGSLRTRLRTLRNELAGAR</sequence>
<keyword evidence="5" id="KW-0472">Membrane</keyword>
<dbReference type="GO" id="GO:0016020">
    <property type="term" value="C:membrane"/>
    <property type="evidence" value="ECO:0007669"/>
    <property type="project" value="UniProtKB-SubCell"/>
</dbReference>
<keyword evidence="6" id="KW-0066">ATP synthesis</keyword>
<dbReference type="InterPro" id="IPR000711">
    <property type="entry name" value="ATPase_OSCP/dsu"/>
</dbReference>
<keyword evidence="2" id="KW-0813">Transport</keyword>
<evidence type="ECO:0000256" key="5">
    <source>
        <dbReference type="ARBA" id="ARBA00023136"/>
    </source>
</evidence>
<name>A0A382KBK6_9ZZZZ</name>
<dbReference type="AlphaFoldDB" id="A0A382KBK6"/>
<dbReference type="NCBIfam" id="TIGR01145">
    <property type="entry name" value="ATP_synt_delta"/>
    <property type="match status" value="1"/>
</dbReference>
<evidence type="ECO:0000256" key="1">
    <source>
        <dbReference type="ARBA" id="ARBA00004370"/>
    </source>
</evidence>
<keyword evidence="3" id="KW-0375">Hydrogen ion transport</keyword>
<reference evidence="7" key="1">
    <citation type="submission" date="2018-05" db="EMBL/GenBank/DDBJ databases">
        <authorList>
            <person name="Lanie J.A."/>
            <person name="Ng W.-L."/>
            <person name="Kazmierczak K.M."/>
            <person name="Andrzejewski T.M."/>
            <person name="Davidsen T.M."/>
            <person name="Wayne K.J."/>
            <person name="Tettelin H."/>
            <person name="Glass J.I."/>
            <person name="Rusch D."/>
            <person name="Podicherti R."/>
            <person name="Tsui H.-C.T."/>
            <person name="Winkler M.E."/>
        </authorList>
    </citation>
    <scope>NUCLEOTIDE SEQUENCE</scope>
</reference>
<evidence type="ECO:0000256" key="6">
    <source>
        <dbReference type="ARBA" id="ARBA00023310"/>
    </source>
</evidence>
<dbReference type="HAMAP" id="MF_01416">
    <property type="entry name" value="ATP_synth_delta_bact"/>
    <property type="match status" value="1"/>
</dbReference>
<dbReference type="InterPro" id="IPR020781">
    <property type="entry name" value="ATPase_OSCP/d_CS"/>
</dbReference>
<dbReference type="PRINTS" id="PR00125">
    <property type="entry name" value="ATPASEDELTA"/>
</dbReference>
<proteinExistence type="inferred from homology"/>
<dbReference type="GO" id="GO:0046933">
    <property type="term" value="F:proton-transporting ATP synthase activity, rotational mechanism"/>
    <property type="evidence" value="ECO:0007669"/>
    <property type="project" value="InterPro"/>
</dbReference>